<accession>A0A3L6RJS7</accession>
<feature type="transmembrane region" description="Helical" evidence="7">
    <location>
        <begin position="352"/>
        <end position="371"/>
    </location>
</feature>
<feature type="transmembrane region" description="Helical" evidence="7">
    <location>
        <begin position="608"/>
        <end position="627"/>
    </location>
</feature>
<dbReference type="InterPro" id="IPR037185">
    <property type="entry name" value="EmrE-like"/>
</dbReference>
<dbReference type="GO" id="GO:0022857">
    <property type="term" value="F:transmembrane transporter activity"/>
    <property type="evidence" value="ECO:0007669"/>
    <property type="project" value="InterPro"/>
</dbReference>
<feature type="transmembrane region" description="Helical" evidence="7">
    <location>
        <begin position="416"/>
        <end position="440"/>
    </location>
</feature>
<dbReference type="OrthoDB" id="642067at2759"/>
<feature type="region of interest" description="Disordered" evidence="6">
    <location>
        <begin position="104"/>
        <end position="161"/>
    </location>
</feature>
<evidence type="ECO:0000256" key="2">
    <source>
        <dbReference type="ARBA" id="ARBA00007635"/>
    </source>
</evidence>
<keyword evidence="11" id="KW-1185">Reference proteome</keyword>
<comment type="subcellular location">
    <subcellularLocation>
        <location evidence="1">Membrane</location>
        <topology evidence="1">Multi-pass membrane protein</topology>
    </subcellularLocation>
</comment>
<dbReference type="PANTHER" id="PTHR31218">
    <property type="entry name" value="WAT1-RELATED PROTEIN"/>
    <property type="match status" value="1"/>
</dbReference>
<organism evidence="10 11">
    <name type="scientific">Panicum miliaceum</name>
    <name type="common">Proso millet</name>
    <name type="synonym">Broomcorn millet</name>
    <dbReference type="NCBI Taxonomy" id="4540"/>
    <lineage>
        <taxon>Eukaryota</taxon>
        <taxon>Viridiplantae</taxon>
        <taxon>Streptophyta</taxon>
        <taxon>Embryophyta</taxon>
        <taxon>Tracheophyta</taxon>
        <taxon>Spermatophyta</taxon>
        <taxon>Magnoliopsida</taxon>
        <taxon>Liliopsida</taxon>
        <taxon>Poales</taxon>
        <taxon>Poaceae</taxon>
        <taxon>PACMAD clade</taxon>
        <taxon>Panicoideae</taxon>
        <taxon>Panicodae</taxon>
        <taxon>Paniceae</taxon>
        <taxon>Panicinae</taxon>
        <taxon>Panicum</taxon>
        <taxon>Panicum sect. Panicum</taxon>
    </lineage>
</organism>
<dbReference type="Pfam" id="PF00892">
    <property type="entry name" value="EamA"/>
    <property type="match status" value="2"/>
</dbReference>
<dbReference type="InterPro" id="IPR000620">
    <property type="entry name" value="EamA_dom"/>
</dbReference>
<feature type="transmembrane region" description="Helical" evidence="7">
    <location>
        <begin position="446"/>
        <end position="468"/>
    </location>
</feature>
<feature type="chain" id="PRO_5018123532" evidence="8">
    <location>
        <begin position="25"/>
        <end position="681"/>
    </location>
</feature>
<dbReference type="SUPFAM" id="SSF103481">
    <property type="entry name" value="Multidrug resistance efflux transporter EmrE"/>
    <property type="match status" value="2"/>
</dbReference>
<dbReference type="Proteomes" id="UP000275267">
    <property type="component" value="Unassembled WGS sequence"/>
</dbReference>
<keyword evidence="4 7" id="KW-1133">Transmembrane helix</keyword>
<evidence type="ECO:0000256" key="1">
    <source>
        <dbReference type="ARBA" id="ARBA00004141"/>
    </source>
</evidence>
<feature type="transmembrane region" description="Helical" evidence="7">
    <location>
        <begin position="511"/>
        <end position="531"/>
    </location>
</feature>
<dbReference type="STRING" id="4540.A0A3L6RJS7"/>
<name>A0A3L6RJS7_PANMI</name>
<protein>
    <submittedName>
        <fullName evidence="10">WAT1-related protein</fullName>
    </submittedName>
</protein>
<feature type="transmembrane region" description="Helical" evidence="7">
    <location>
        <begin position="633"/>
        <end position="654"/>
    </location>
</feature>
<evidence type="ECO:0000256" key="7">
    <source>
        <dbReference type="SAM" id="Phobius"/>
    </source>
</evidence>
<comment type="similarity">
    <text evidence="2">Belongs to the drug/metabolite transporter (DMT) superfamily. Plant drug/metabolite exporter (P-DME) (TC 2.A.7.4) family.</text>
</comment>
<feature type="transmembrane region" description="Helical" evidence="7">
    <location>
        <begin position="383"/>
        <end position="404"/>
    </location>
</feature>
<feature type="compositionally biased region" description="Low complexity" evidence="6">
    <location>
        <begin position="130"/>
        <end position="139"/>
    </location>
</feature>
<gene>
    <name evidence="10" type="ORF">C2845_PM13G03570</name>
</gene>
<evidence type="ECO:0000313" key="10">
    <source>
        <dbReference type="EMBL" id="RLN04643.1"/>
    </source>
</evidence>
<dbReference type="GO" id="GO:0016020">
    <property type="term" value="C:membrane"/>
    <property type="evidence" value="ECO:0007669"/>
    <property type="project" value="UniProtKB-SubCell"/>
</dbReference>
<feature type="domain" description="EamA" evidence="9">
    <location>
        <begin position="513"/>
        <end position="652"/>
    </location>
</feature>
<evidence type="ECO:0000256" key="4">
    <source>
        <dbReference type="ARBA" id="ARBA00022989"/>
    </source>
</evidence>
<dbReference type="EMBL" id="PQIB02000008">
    <property type="protein sequence ID" value="RLN04643.1"/>
    <property type="molecule type" value="Genomic_DNA"/>
</dbReference>
<evidence type="ECO:0000259" key="9">
    <source>
        <dbReference type="Pfam" id="PF00892"/>
    </source>
</evidence>
<keyword evidence="8" id="KW-0732">Signal</keyword>
<feature type="signal peptide" evidence="8">
    <location>
        <begin position="1"/>
        <end position="24"/>
    </location>
</feature>
<sequence>MAGGHRSHFLVSMVAVLCFASAASDLVVGCRPQQTFFSGSGGDHGTRQAGAWQDPQGGDGHQPRGHGRGRRSLRFLGRAPLLAPLLLDHRAPVSRDGEWRRSISESIPSHHGGESVHDLEEVRRRRRPDGPSSRWGPSSHPSTDAAAALRRSPPPVGGRRNFTGGIIRWIPEALLRAQALLGGTKPSAPQAPASAAVAVACSQGRQIDIQKPSPSACYRLTGLSQKPDLQRPPRPRVASASGQTGAMACGCTAAVVRGGRSSRGATWCHVGSSRMPMCPRSNALPHQSRSRSGRISQGGVEVSDIQIQASIRLLTLLILLAHSRSTRGGRKEEAAARRMLCGGGVSMSWSDVLTICGLFAVQCIYGLYMMFLDGLLAAGVPSLFIIAVACAASSVIVLPFAFALERKKWPKAWSPMLVLQLVIISLGGVSIYQVLMMLGVERTSRAIASAMPNLGPGFIFVIAACLRFERFSWKCKYTRAKILGTLVCLSGAMSVPGDEEELSNGKSRKEWILGCFYLLTGVTIFACNTVMQAAALKRFPAPLSVCSITAMMGSIFSAIIQVLMEGKLTAGTGDNITWIIGEIVLVGGVVIGLCTTFQVSSIGRKGPVLVSMFSPFQTVFSALISLIFFGQWIGLGCFVGIVLMFVGLYVVLWAKNREDRMFTELTAPPESECDVERPLLQ</sequence>
<evidence type="ECO:0000256" key="6">
    <source>
        <dbReference type="SAM" id="MobiDB-lite"/>
    </source>
</evidence>
<reference evidence="11" key="1">
    <citation type="journal article" date="2019" name="Nat. Commun.">
        <title>The genome of broomcorn millet.</title>
        <authorList>
            <person name="Zou C."/>
            <person name="Miki D."/>
            <person name="Li D."/>
            <person name="Tang Q."/>
            <person name="Xiao L."/>
            <person name="Rajput S."/>
            <person name="Deng P."/>
            <person name="Jia W."/>
            <person name="Huang R."/>
            <person name="Zhang M."/>
            <person name="Sun Y."/>
            <person name="Hu J."/>
            <person name="Fu X."/>
            <person name="Schnable P.S."/>
            <person name="Li F."/>
            <person name="Zhang H."/>
            <person name="Feng B."/>
            <person name="Zhu X."/>
            <person name="Liu R."/>
            <person name="Schnable J.C."/>
            <person name="Zhu J.-K."/>
            <person name="Zhang H."/>
        </authorList>
    </citation>
    <scope>NUCLEOTIDE SEQUENCE [LARGE SCALE GENOMIC DNA]</scope>
</reference>
<feature type="transmembrane region" description="Helical" evidence="7">
    <location>
        <begin position="543"/>
        <end position="564"/>
    </location>
</feature>
<evidence type="ECO:0000256" key="5">
    <source>
        <dbReference type="ARBA" id="ARBA00023136"/>
    </source>
</evidence>
<dbReference type="InterPro" id="IPR030184">
    <property type="entry name" value="WAT1-related"/>
</dbReference>
<evidence type="ECO:0000313" key="11">
    <source>
        <dbReference type="Proteomes" id="UP000275267"/>
    </source>
</evidence>
<feature type="domain" description="EamA" evidence="9">
    <location>
        <begin position="355"/>
        <end position="491"/>
    </location>
</feature>
<feature type="compositionally biased region" description="Basic and acidic residues" evidence="6">
    <location>
        <begin position="111"/>
        <end position="123"/>
    </location>
</feature>
<evidence type="ECO:0000256" key="3">
    <source>
        <dbReference type="ARBA" id="ARBA00022692"/>
    </source>
</evidence>
<keyword evidence="3 7" id="KW-0812">Transmembrane</keyword>
<evidence type="ECO:0000256" key="8">
    <source>
        <dbReference type="SAM" id="SignalP"/>
    </source>
</evidence>
<dbReference type="AlphaFoldDB" id="A0A3L6RJS7"/>
<feature type="transmembrane region" description="Helical" evidence="7">
    <location>
        <begin position="576"/>
        <end position="596"/>
    </location>
</feature>
<comment type="caution">
    <text evidence="10">The sequence shown here is derived from an EMBL/GenBank/DDBJ whole genome shotgun (WGS) entry which is preliminary data.</text>
</comment>
<proteinExistence type="inferred from homology"/>
<feature type="region of interest" description="Disordered" evidence="6">
    <location>
        <begin position="37"/>
        <end position="70"/>
    </location>
</feature>
<keyword evidence="5 7" id="KW-0472">Membrane</keyword>